<organism evidence="2 3">
    <name type="scientific">Nonomuraea salmonea</name>
    <dbReference type="NCBI Taxonomy" id="46181"/>
    <lineage>
        <taxon>Bacteria</taxon>
        <taxon>Bacillati</taxon>
        <taxon>Actinomycetota</taxon>
        <taxon>Actinomycetes</taxon>
        <taxon>Streptosporangiales</taxon>
        <taxon>Streptosporangiaceae</taxon>
        <taxon>Nonomuraea</taxon>
    </lineage>
</organism>
<feature type="domain" description="Hint" evidence="1">
    <location>
        <begin position="79"/>
        <end position="180"/>
    </location>
</feature>
<evidence type="ECO:0000313" key="3">
    <source>
        <dbReference type="Proteomes" id="UP001589568"/>
    </source>
</evidence>
<keyword evidence="3" id="KW-1185">Reference proteome</keyword>
<evidence type="ECO:0000259" key="1">
    <source>
        <dbReference type="SMART" id="SM00306"/>
    </source>
</evidence>
<dbReference type="SUPFAM" id="SSF51294">
    <property type="entry name" value="Hedgehog/intein (Hint) domain"/>
    <property type="match status" value="1"/>
</dbReference>
<dbReference type="Gene3D" id="2.170.16.10">
    <property type="entry name" value="Hedgehog/Intein (Hint) domain"/>
    <property type="match status" value="1"/>
</dbReference>
<dbReference type="InterPro" id="IPR028902">
    <property type="entry name" value="Tox-REase-9_dom"/>
</dbReference>
<evidence type="ECO:0000313" key="2">
    <source>
        <dbReference type="EMBL" id="MFB9472052.1"/>
    </source>
</evidence>
<sequence length="340" mass="36870">MVLEEAEIYDFASDGVEYDGVDYDGDLLCRSMISCAKDVVEELGENAAEDIADRVIEEVIDATIPDVPVDAPGTTCALPNSFVPGTPVLMADGSTKPIEKVEAGDEVVATDPATGRTESRPVLALISSKGVKKLVDITVTVDGAKDVITATDNHPFWVPKRKAWLTAGALQPGMWLQTSAGTYVQITAVAHRTATQRVHNLTVEDFHTYHVVAGTTPVLVHNSNGTCPTNLQPGNSKAAARGTRVHNGPEWGEHLDSLGYKPGNQISPNSIPDGFTPDDFPVELKPNTKSGIKAGTRQLRRYMNEMGVDYGELWAYRDTPDGVVFDLVRVPNGSRRWMKW</sequence>
<dbReference type="RefSeq" id="WP_345398571.1">
    <property type="nucleotide sequence ID" value="NZ_BAAAXS010000001.1"/>
</dbReference>
<dbReference type="Proteomes" id="UP001589568">
    <property type="component" value="Unassembled WGS sequence"/>
</dbReference>
<proteinExistence type="predicted"/>
<dbReference type="SMART" id="SM00306">
    <property type="entry name" value="HintN"/>
    <property type="match status" value="1"/>
</dbReference>
<protein>
    <submittedName>
        <fullName evidence="2">Polymorphic toxin-type HINT domain-containing protein</fullName>
    </submittedName>
</protein>
<accession>A0ABV5NPA2</accession>
<dbReference type="Pfam" id="PF15650">
    <property type="entry name" value="Tox-REase-9"/>
    <property type="match status" value="1"/>
</dbReference>
<comment type="caution">
    <text evidence="2">The sequence shown here is derived from an EMBL/GenBank/DDBJ whole genome shotgun (WGS) entry which is preliminary data.</text>
</comment>
<gene>
    <name evidence="2" type="ORF">ACFFR3_21265</name>
</gene>
<dbReference type="CDD" id="cd00081">
    <property type="entry name" value="Hint"/>
    <property type="match status" value="1"/>
</dbReference>
<name>A0ABV5NPA2_9ACTN</name>
<dbReference type="EMBL" id="JBHMCF010000020">
    <property type="protein sequence ID" value="MFB9472052.1"/>
    <property type="molecule type" value="Genomic_DNA"/>
</dbReference>
<dbReference type="InterPro" id="IPR036844">
    <property type="entry name" value="Hint_dom_sf"/>
</dbReference>
<reference evidence="2 3" key="1">
    <citation type="submission" date="2024-09" db="EMBL/GenBank/DDBJ databases">
        <authorList>
            <person name="Sun Q."/>
            <person name="Mori K."/>
        </authorList>
    </citation>
    <scope>NUCLEOTIDE SEQUENCE [LARGE SCALE GENOMIC DNA]</scope>
    <source>
        <strain evidence="2 3">JCM 3324</strain>
    </source>
</reference>
<dbReference type="Pfam" id="PF07591">
    <property type="entry name" value="PT-HINT"/>
    <property type="match status" value="1"/>
</dbReference>
<dbReference type="InterPro" id="IPR003587">
    <property type="entry name" value="Hint_dom_N"/>
</dbReference>